<evidence type="ECO:0000313" key="17">
    <source>
        <dbReference type="EMBL" id="RGV80034.1"/>
    </source>
</evidence>
<dbReference type="EMBL" id="CP046176">
    <property type="protein sequence ID" value="QJR75444.1"/>
    <property type="molecule type" value="Genomic_DNA"/>
</dbReference>
<dbReference type="Pfam" id="PF00999">
    <property type="entry name" value="Na_H_Exchanger"/>
    <property type="match status" value="1"/>
</dbReference>
<reference evidence="9" key="6">
    <citation type="submission" date="2022-01" db="EMBL/GenBank/DDBJ databases">
        <title>Novel bile acid biosynthetic pathways are enriched in the microbiome of centenarians.</title>
        <authorList>
            <person name="Sato Y."/>
            <person name="Atarashi K."/>
            <person name="Plichta R.D."/>
            <person name="Arai Y."/>
            <person name="Sasajima S."/>
            <person name="Kearney M.S."/>
            <person name="Suda W."/>
            <person name="Takeshita K."/>
            <person name="Sasaki T."/>
            <person name="Okamoto S."/>
            <person name="Skelly N.A."/>
            <person name="Okamura Y."/>
            <person name="Vlamakis H."/>
            <person name="Li Y."/>
            <person name="Tanoue T."/>
            <person name="Takei H."/>
            <person name="Nittono H."/>
            <person name="Narushima S."/>
            <person name="Irie J."/>
            <person name="Itoh H."/>
            <person name="Moriya K."/>
            <person name="Sugiura Y."/>
            <person name="Suematsu M."/>
            <person name="Moritoki N."/>
            <person name="Shibata S."/>
            <person name="Littman R.D."/>
            <person name="Fischbach A.M."/>
            <person name="Uwamino Y."/>
            <person name="Inoue T."/>
            <person name="Honda A."/>
            <person name="Hattori M."/>
            <person name="Murai T."/>
            <person name="Xavier J.R."/>
            <person name="Hirose N."/>
            <person name="Honda K."/>
        </authorList>
    </citation>
    <scope>NUCLEOTIDE SEQUENCE</scope>
    <source>
        <strain evidence="9">CE91-St7</strain>
    </source>
</reference>
<dbReference type="Proteomes" id="UP001181086">
    <property type="component" value="Unassembled WGS sequence"/>
</dbReference>
<sequence length="727" mass="80712">MRKARKNYFIYLMMLLIFGGLIYTAIAGGERFLHLSSIKPATAGDDAFTMFKTILLDNLEHPFSILLIQIIVVLIAVRIFASAFRYIGQPGVIGEIVAGIVLGPSLLGSLYPEFFGFLFQPDSLTNLELISQLGLVLFMFVIGMEVDFGVLKNKINETLVISHAGILVPFFLGMLASYWVYEEYASQQTAFLPFALFIGISMSITAFPVLARIIQERNMTRKPVGILTIASAANDDVTAWCLLAVVIAITKAGTLGGALYTVLLTFVYIAVMFVVVRPFLKKIGTLYSNKEVINKTFVSFIFLVLIVSAAITEILGIHALFGAFMAGVVMPSNFGFRKVMMEKVEDIALVFFLPLFFAFTGLRTQIGLINTPELWCVCLLLITVAVVGKFGGCAVASRLVGESWKDSFTIGTLMNTRGLMELVALNIGYELGVLPPSIFVILIIMALVTTFMTTPLLNLVEWGFAVREQKTVLQRKLLLFFGRPETGGKLLSVYKLLFGKQLSYHQVIAAHYTTGTDVNPTSVEQFFEESFIPVDKQAEHLNIHIEKRYRVTDNLVSDMISTVEAESPDILLLGAGPRFMTDGEKSMTSFFGLFRKKVDDVLEHASCPVAIFVNRDYRNGDEVAVLINGSMDSFLFTYVRRLLEDGGSFIHLYYFSSGSEEYVGQIYKINKQYANRVHLYPLVEIEDLVLPIIHGLLILSYDTCVGIAANEKVFKALPSLLVMKDAS</sequence>
<keyword evidence="5" id="KW-0406">Ion transport</keyword>
<dbReference type="EMBL" id="VVZV01000007">
    <property type="protein sequence ID" value="KAA5321299.1"/>
    <property type="molecule type" value="Genomic_DNA"/>
</dbReference>
<keyword evidence="3 7" id="KW-0812">Transmembrane</keyword>
<dbReference type="AlphaFoldDB" id="A0A076IVH5"/>
<dbReference type="InterPro" id="IPR006153">
    <property type="entry name" value="Cation/H_exchanger_TM"/>
</dbReference>
<accession>A0A076IVH5</accession>
<dbReference type="EMBL" id="JAHOAX010000013">
    <property type="protein sequence ID" value="MBV3124286.1"/>
    <property type="molecule type" value="Genomic_DNA"/>
</dbReference>
<evidence type="ECO:0000313" key="24">
    <source>
        <dbReference type="Proteomes" id="UP000481700"/>
    </source>
</evidence>
<feature type="domain" description="Cation/H+ exchanger transmembrane" evidence="8">
    <location>
        <begin position="78"/>
        <end position="457"/>
    </location>
</feature>
<dbReference type="KEGG" id="bdh:GV66_09695"/>
<gene>
    <name evidence="9" type="ORF">CE91St7_21560</name>
    <name evidence="17" type="ORF">DWW04_06455</name>
    <name evidence="18" type="ORF">E1J06_03090</name>
    <name evidence="13" type="ORF">F2Y51_05235</name>
    <name evidence="12" type="ORF">F2Y58_04615</name>
    <name evidence="11" type="ORF">F2Y61_19880</name>
    <name evidence="10" type="ORF">F2Z07_07325</name>
    <name evidence="16" type="ORF">GKD17_03130</name>
    <name evidence="14" type="ORF">KSU80_14015</name>
    <name evidence="15" type="ORF">RVH45_13010</name>
</gene>
<evidence type="ECO:0000313" key="12">
    <source>
        <dbReference type="EMBL" id="KAA5399941.1"/>
    </source>
</evidence>
<dbReference type="Proteomes" id="UP000481616">
    <property type="component" value="Unassembled WGS sequence"/>
</dbReference>
<feature type="transmembrane region" description="Helical" evidence="7">
    <location>
        <begin position="191"/>
        <end position="214"/>
    </location>
</feature>
<dbReference type="eggNOG" id="COG0475">
    <property type="taxonomic scope" value="Bacteria"/>
</dbReference>
<evidence type="ECO:0000256" key="4">
    <source>
        <dbReference type="ARBA" id="ARBA00022989"/>
    </source>
</evidence>
<evidence type="ECO:0000313" key="22">
    <source>
        <dbReference type="Proteomes" id="UP000441162"/>
    </source>
</evidence>
<dbReference type="Proteomes" id="UP000441162">
    <property type="component" value="Unassembled WGS sequence"/>
</dbReference>
<evidence type="ECO:0000313" key="14">
    <source>
        <dbReference type="EMBL" id="MBV3124286.1"/>
    </source>
</evidence>
<feature type="transmembrane region" description="Helical" evidence="7">
    <location>
        <begin position="226"/>
        <end position="249"/>
    </location>
</feature>
<evidence type="ECO:0000313" key="15">
    <source>
        <dbReference type="EMBL" id="MDU0270787.1"/>
    </source>
</evidence>
<dbReference type="Proteomes" id="UP001055104">
    <property type="component" value="Unassembled WGS sequence"/>
</dbReference>
<dbReference type="InterPro" id="IPR050794">
    <property type="entry name" value="CPA2_transporter"/>
</dbReference>
<keyword evidence="2" id="KW-0813">Transport</keyword>
<evidence type="ECO:0000313" key="20">
    <source>
        <dbReference type="Proteomes" id="UP000294834"/>
    </source>
</evidence>
<evidence type="ECO:0000259" key="8">
    <source>
        <dbReference type="Pfam" id="PF00999"/>
    </source>
</evidence>
<evidence type="ECO:0000256" key="1">
    <source>
        <dbReference type="ARBA" id="ARBA00004141"/>
    </source>
</evidence>
<dbReference type="Proteomes" id="UP000777173">
    <property type="component" value="Unassembled WGS sequence"/>
</dbReference>
<dbReference type="GO" id="GO:0016020">
    <property type="term" value="C:membrane"/>
    <property type="evidence" value="ECO:0007669"/>
    <property type="project" value="UniProtKB-SubCell"/>
</dbReference>
<dbReference type="EMBL" id="VVZB01000017">
    <property type="protein sequence ID" value="KAA5379788.1"/>
    <property type="molecule type" value="Genomic_DNA"/>
</dbReference>
<dbReference type="EMBL" id="JAWDEV010000010">
    <property type="protein sequence ID" value="MDU0270787.1"/>
    <property type="molecule type" value="Genomic_DNA"/>
</dbReference>
<evidence type="ECO:0000313" key="25">
    <source>
        <dbReference type="Proteomes" id="UP000500949"/>
    </source>
</evidence>
<evidence type="ECO:0000313" key="23">
    <source>
        <dbReference type="Proteomes" id="UP000481616"/>
    </source>
</evidence>
<dbReference type="Proteomes" id="UP000347681">
    <property type="component" value="Unassembled WGS sequence"/>
</dbReference>
<feature type="transmembrane region" description="Helical" evidence="7">
    <location>
        <begin position="297"/>
        <end position="324"/>
    </location>
</feature>
<dbReference type="PANTHER" id="PTHR32468:SF0">
    <property type="entry name" value="K(+)_H(+) ANTIPORTER 1"/>
    <property type="match status" value="1"/>
</dbReference>
<dbReference type="Proteomes" id="UP000283678">
    <property type="component" value="Unassembled WGS sequence"/>
</dbReference>
<dbReference type="EMBL" id="VVYY01000003">
    <property type="protein sequence ID" value="KAA5399941.1"/>
    <property type="molecule type" value="Genomic_DNA"/>
</dbReference>
<dbReference type="GO" id="GO:1902600">
    <property type="term" value="P:proton transmembrane transport"/>
    <property type="evidence" value="ECO:0007669"/>
    <property type="project" value="InterPro"/>
</dbReference>
<dbReference type="Proteomes" id="UP000500949">
    <property type="component" value="Chromosome"/>
</dbReference>
<reference evidence="16 25" key="4">
    <citation type="submission" date="2019-11" db="EMBL/GenBank/DDBJ databases">
        <title>Complete genome sequence of Bacteroides dorei DSM 17855.</title>
        <authorList>
            <person name="Russell J.T."/>
        </authorList>
    </citation>
    <scope>NUCLEOTIDE SEQUENCE [LARGE SCALE GENOMIC DNA]</scope>
    <source>
        <strain evidence="16 25">DSM 17855</strain>
    </source>
</reference>
<evidence type="ECO:0000256" key="3">
    <source>
        <dbReference type="ARBA" id="ARBA00022692"/>
    </source>
</evidence>
<dbReference type="RefSeq" id="WP_007836324.1">
    <property type="nucleotide sequence ID" value="NZ_BAABYF010000004.1"/>
</dbReference>
<dbReference type="GO" id="GO:0015297">
    <property type="term" value="F:antiporter activity"/>
    <property type="evidence" value="ECO:0007669"/>
    <property type="project" value="InterPro"/>
</dbReference>
<dbReference type="Gene3D" id="1.20.1530.20">
    <property type="match status" value="1"/>
</dbReference>
<dbReference type="Proteomes" id="UP000481700">
    <property type="component" value="Unassembled WGS sequence"/>
</dbReference>
<reference evidence="14" key="5">
    <citation type="submission" date="2021-06" db="EMBL/GenBank/DDBJ databases">
        <title>Collection of gut derived symbiotic bacterial strains cultured from healthy donors.</title>
        <authorList>
            <person name="Lin H."/>
            <person name="Littmann E."/>
            <person name="Pamer E.G."/>
        </authorList>
    </citation>
    <scope>NUCLEOTIDE SEQUENCE</scope>
    <source>
        <strain evidence="14">MSK.5.10</strain>
    </source>
</reference>
<evidence type="ECO:0000313" key="9">
    <source>
        <dbReference type="EMBL" id="GKH81272.1"/>
    </source>
</evidence>
<dbReference type="PANTHER" id="PTHR32468">
    <property type="entry name" value="CATION/H + ANTIPORTER"/>
    <property type="match status" value="1"/>
</dbReference>
<comment type="subcellular location">
    <subcellularLocation>
        <location evidence="1">Membrane</location>
        <topology evidence="1">Multi-pass membrane protein</topology>
    </subcellularLocation>
</comment>
<feature type="transmembrane region" description="Helical" evidence="7">
    <location>
        <begin position="344"/>
        <end position="362"/>
    </location>
</feature>
<dbReference type="EMBL" id="QRZL01000004">
    <property type="protein sequence ID" value="RGV80034.1"/>
    <property type="molecule type" value="Genomic_DNA"/>
</dbReference>
<feature type="transmembrane region" description="Helical" evidence="7">
    <location>
        <begin position="92"/>
        <end position="111"/>
    </location>
</feature>
<name>A0A076IVH5_9BACT</name>
<dbReference type="EMBL" id="BQOB01000001">
    <property type="protein sequence ID" value="GKH81272.1"/>
    <property type="molecule type" value="Genomic_DNA"/>
</dbReference>
<dbReference type="Proteomes" id="UP000294834">
    <property type="component" value="Unassembled WGS sequence"/>
</dbReference>
<feature type="transmembrane region" description="Helical" evidence="7">
    <location>
        <begin position="158"/>
        <end position="179"/>
    </location>
</feature>
<feature type="transmembrane region" description="Helical" evidence="7">
    <location>
        <begin position="61"/>
        <end position="80"/>
    </location>
</feature>
<evidence type="ECO:0000313" key="11">
    <source>
        <dbReference type="EMBL" id="KAA5379788.1"/>
    </source>
</evidence>
<evidence type="ECO:0000256" key="7">
    <source>
        <dbReference type="SAM" id="Phobius"/>
    </source>
</evidence>
<reference evidence="15" key="7">
    <citation type="submission" date="2023-10" db="EMBL/GenBank/DDBJ databases">
        <title>Genome of Potential pathogenic bacteria in Crohn's disease.</title>
        <authorList>
            <person name="Rodriguez-Palacios A."/>
        </authorList>
    </citation>
    <scope>NUCLEOTIDE SEQUENCE</scope>
    <source>
        <strain evidence="15">CavFT-hAR62</strain>
    </source>
</reference>
<dbReference type="EMBL" id="VVZA01000003">
    <property type="protein sequence ID" value="KAA5406885.1"/>
    <property type="molecule type" value="Genomic_DNA"/>
</dbReference>
<keyword evidence="4 7" id="KW-1133">Transmembrane helix</keyword>
<organism evidence="11 21">
    <name type="scientific">Phocaeicola dorei</name>
    <dbReference type="NCBI Taxonomy" id="357276"/>
    <lineage>
        <taxon>Bacteria</taxon>
        <taxon>Pseudomonadati</taxon>
        <taxon>Bacteroidota</taxon>
        <taxon>Bacteroidia</taxon>
        <taxon>Bacteroidales</taxon>
        <taxon>Bacteroidaceae</taxon>
        <taxon>Phocaeicola</taxon>
    </lineage>
</organism>
<evidence type="ECO:0000313" key="16">
    <source>
        <dbReference type="EMBL" id="QJR75444.1"/>
    </source>
</evidence>
<evidence type="ECO:0000256" key="2">
    <source>
        <dbReference type="ARBA" id="ARBA00022448"/>
    </source>
</evidence>
<evidence type="ECO:0000313" key="18">
    <source>
        <dbReference type="EMBL" id="TDB06471.1"/>
    </source>
</evidence>
<feature type="transmembrane region" description="Helical" evidence="7">
    <location>
        <begin position="131"/>
        <end position="151"/>
    </location>
</feature>
<keyword evidence="6 7" id="KW-0472">Membrane</keyword>
<proteinExistence type="predicted"/>
<evidence type="ECO:0000313" key="21">
    <source>
        <dbReference type="Proteomes" id="UP000347681"/>
    </source>
</evidence>
<protein>
    <submittedName>
        <fullName evidence="11">Cation/H(+) antiporter</fullName>
    </submittedName>
    <submittedName>
        <fullName evidence="14">Cation:proton antiporter</fullName>
    </submittedName>
</protein>
<feature type="transmembrane region" description="Helical" evidence="7">
    <location>
        <begin position="374"/>
        <end position="397"/>
    </location>
</feature>
<dbReference type="InterPro" id="IPR038770">
    <property type="entry name" value="Na+/solute_symporter_sf"/>
</dbReference>
<evidence type="ECO:0000313" key="19">
    <source>
        <dbReference type="Proteomes" id="UP000283678"/>
    </source>
</evidence>
<evidence type="ECO:0000313" key="10">
    <source>
        <dbReference type="EMBL" id="KAA5321299.1"/>
    </source>
</evidence>
<dbReference type="KEGG" id="bdo:EL88_18530"/>
<reference evidence="18 20" key="3">
    <citation type="journal article" date="2019" name="Nat. Microbiol.">
        <title>Genomic variation and strain-specific functional adaptation in the human gut microbiome during early life.</title>
        <authorList>
            <person name="Vatanen T."/>
            <person name="Plichta D.R."/>
            <person name="Somani J."/>
            <person name="Munch P.C."/>
            <person name="Arthur T.D."/>
            <person name="Hall A.B."/>
            <person name="Rudolf S."/>
            <person name="Oakeley E.J."/>
            <person name="Ke X."/>
            <person name="Young R.A."/>
            <person name="Haiser H.J."/>
            <person name="Kolde R."/>
            <person name="Yassour M."/>
            <person name="Luopajarvi K."/>
            <person name="Siljander H."/>
            <person name="Virtanen S.M."/>
            <person name="Ilonen J."/>
            <person name="Uibo R."/>
            <person name="Tillmann V."/>
            <person name="Mokurov S."/>
            <person name="Dorshakova N."/>
            <person name="Porter J.A."/>
            <person name="McHardy A.C."/>
            <person name="Lahdesmaki H."/>
            <person name="Vlamakis H."/>
            <person name="Huttenhower C."/>
            <person name="Knip M."/>
            <person name="Xavier R.J."/>
        </authorList>
    </citation>
    <scope>NUCLEOTIDE SEQUENCE [LARGE SCALE GENOMIC DNA]</scope>
    <source>
        <strain evidence="18 20">RJX1052</strain>
    </source>
</reference>
<evidence type="ECO:0000256" key="5">
    <source>
        <dbReference type="ARBA" id="ARBA00023065"/>
    </source>
</evidence>
<dbReference type="EMBL" id="SLTX01000001">
    <property type="protein sequence ID" value="TDB06471.1"/>
    <property type="molecule type" value="Genomic_DNA"/>
</dbReference>
<feature type="transmembrane region" description="Helical" evidence="7">
    <location>
        <begin position="255"/>
        <end position="276"/>
    </location>
</feature>
<feature type="transmembrane region" description="Helical" evidence="7">
    <location>
        <begin position="7"/>
        <end position="26"/>
    </location>
</feature>
<dbReference type="GeneID" id="93445671"/>
<reference evidence="17 19" key="1">
    <citation type="submission" date="2018-08" db="EMBL/GenBank/DDBJ databases">
        <title>A genome reference for cultivated species of the human gut microbiota.</title>
        <authorList>
            <person name="Zou Y."/>
            <person name="Xue W."/>
            <person name="Luo G."/>
        </authorList>
    </citation>
    <scope>NUCLEOTIDE SEQUENCE [LARGE SCALE GENOMIC DNA]</scope>
    <source>
        <strain evidence="17 19">AF14-1AC</strain>
    </source>
</reference>
<reference evidence="21 22" key="2">
    <citation type="journal article" date="2019" name="Nat. Med.">
        <title>A library of human gut bacterial isolates paired with longitudinal multiomics data enables mechanistic microbiome research.</title>
        <authorList>
            <person name="Poyet M."/>
            <person name="Groussin M."/>
            <person name="Gibbons S.M."/>
            <person name="Avila-Pacheco J."/>
            <person name="Jiang X."/>
            <person name="Kearney S.M."/>
            <person name="Perrotta A.R."/>
            <person name="Berdy B."/>
            <person name="Zhao S."/>
            <person name="Lieberman T.D."/>
            <person name="Swanson P.K."/>
            <person name="Smith M."/>
            <person name="Roesemann S."/>
            <person name="Alexander J.E."/>
            <person name="Rich S.A."/>
            <person name="Livny J."/>
            <person name="Vlamakis H."/>
            <person name="Clish C."/>
            <person name="Bullock K."/>
            <person name="Deik A."/>
            <person name="Scott J."/>
            <person name="Pierce K.A."/>
            <person name="Xavier R.J."/>
            <person name="Alm E.J."/>
        </authorList>
    </citation>
    <scope>NUCLEOTIDE SEQUENCE [LARGE SCALE GENOMIC DNA]</scope>
    <source>
        <strain evidence="12 23">BIOML-A1</strain>
        <strain evidence="10 24">BIOML-A25</strain>
        <strain evidence="13 22">BIOML-A4</strain>
        <strain evidence="11 21">BIOML-A5</strain>
    </source>
</reference>
<evidence type="ECO:0000256" key="6">
    <source>
        <dbReference type="ARBA" id="ARBA00023136"/>
    </source>
</evidence>
<evidence type="ECO:0000313" key="13">
    <source>
        <dbReference type="EMBL" id="KAA5406885.1"/>
    </source>
</evidence>